<organism evidence="1 2">
    <name type="scientific">Fomitopsis schrenkii</name>
    <name type="common">Brown rot fungus</name>
    <dbReference type="NCBI Taxonomy" id="2126942"/>
    <lineage>
        <taxon>Eukaryota</taxon>
        <taxon>Fungi</taxon>
        <taxon>Dikarya</taxon>
        <taxon>Basidiomycota</taxon>
        <taxon>Agaricomycotina</taxon>
        <taxon>Agaricomycetes</taxon>
        <taxon>Polyporales</taxon>
        <taxon>Fomitopsis</taxon>
    </lineage>
</organism>
<accession>S8E778</accession>
<dbReference type="HOGENOM" id="CLU_1777488_0_0_1"/>
<evidence type="ECO:0000313" key="2">
    <source>
        <dbReference type="Proteomes" id="UP000015241"/>
    </source>
</evidence>
<dbReference type="AlphaFoldDB" id="S8E778"/>
<reference evidence="1 2" key="1">
    <citation type="journal article" date="2012" name="Science">
        <title>The Paleozoic origin of enzymatic lignin decomposition reconstructed from 31 fungal genomes.</title>
        <authorList>
            <person name="Floudas D."/>
            <person name="Binder M."/>
            <person name="Riley R."/>
            <person name="Barry K."/>
            <person name="Blanchette R.A."/>
            <person name="Henrissat B."/>
            <person name="Martinez A.T."/>
            <person name="Otillar R."/>
            <person name="Spatafora J.W."/>
            <person name="Yadav J.S."/>
            <person name="Aerts A."/>
            <person name="Benoit I."/>
            <person name="Boyd A."/>
            <person name="Carlson A."/>
            <person name="Copeland A."/>
            <person name="Coutinho P.M."/>
            <person name="de Vries R.P."/>
            <person name="Ferreira P."/>
            <person name="Findley K."/>
            <person name="Foster B."/>
            <person name="Gaskell J."/>
            <person name="Glotzer D."/>
            <person name="Gorecki P."/>
            <person name="Heitman J."/>
            <person name="Hesse C."/>
            <person name="Hori C."/>
            <person name="Igarashi K."/>
            <person name="Jurgens J.A."/>
            <person name="Kallen N."/>
            <person name="Kersten P."/>
            <person name="Kohler A."/>
            <person name="Kuees U."/>
            <person name="Kumar T.K.A."/>
            <person name="Kuo A."/>
            <person name="LaButti K."/>
            <person name="Larrondo L.F."/>
            <person name="Lindquist E."/>
            <person name="Ling A."/>
            <person name="Lombard V."/>
            <person name="Lucas S."/>
            <person name="Lundell T."/>
            <person name="Martin R."/>
            <person name="McLaughlin D.J."/>
            <person name="Morgenstern I."/>
            <person name="Morin E."/>
            <person name="Murat C."/>
            <person name="Nagy L.G."/>
            <person name="Nolan M."/>
            <person name="Ohm R.A."/>
            <person name="Patyshakuliyeva A."/>
            <person name="Rokas A."/>
            <person name="Ruiz-Duenas F.J."/>
            <person name="Sabat G."/>
            <person name="Salamov A."/>
            <person name="Samejima M."/>
            <person name="Schmutz J."/>
            <person name="Slot J.C."/>
            <person name="St John F."/>
            <person name="Stenlid J."/>
            <person name="Sun H."/>
            <person name="Sun S."/>
            <person name="Syed K."/>
            <person name="Tsang A."/>
            <person name="Wiebenga A."/>
            <person name="Young D."/>
            <person name="Pisabarro A."/>
            <person name="Eastwood D.C."/>
            <person name="Martin F."/>
            <person name="Cullen D."/>
            <person name="Grigoriev I.V."/>
            <person name="Hibbett D.S."/>
        </authorList>
    </citation>
    <scope>NUCLEOTIDE SEQUENCE</scope>
    <source>
        <strain evidence="2">FP-58527</strain>
    </source>
</reference>
<name>S8E778_FOMSC</name>
<keyword evidence="2" id="KW-1185">Reference proteome</keyword>
<dbReference type="OrthoDB" id="2662268at2759"/>
<sequence length="146" mass="15828">MPDVYGGRGLPLALLSSGLAPSSVVRDGMEPVLGGSASGILTLRVSWPGYSEVDCVVKLPIRAPGTRQDVAMAVFDQYNRMFERARTTSAENHQGWLVGKSGINIHNVVLLSIFNDVEDVYEAEVDIVLSRNDPATLLAAAMRHYQ</sequence>
<protein>
    <submittedName>
        <fullName evidence="1">Uncharacterized protein</fullName>
    </submittedName>
</protein>
<evidence type="ECO:0000313" key="1">
    <source>
        <dbReference type="EMBL" id="EPT00867.1"/>
    </source>
</evidence>
<proteinExistence type="predicted"/>
<gene>
    <name evidence="1" type="ORF">FOMPIDRAFT_1060185</name>
</gene>
<dbReference type="InParanoid" id="S8E778"/>
<dbReference type="Proteomes" id="UP000015241">
    <property type="component" value="Unassembled WGS sequence"/>
</dbReference>
<dbReference type="EMBL" id="KE504146">
    <property type="protein sequence ID" value="EPT00867.1"/>
    <property type="molecule type" value="Genomic_DNA"/>
</dbReference>